<evidence type="ECO:0000256" key="10">
    <source>
        <dbReference type="ARBA" id="ARBA00022827"/>
    </source>
</evidence>
<evidence type="ECO:0000256" key="4">
    <source>
        <dbReference type="ARBA" id="ARBA00022630"/>
    </source>
</evidence>
<dbReference type="InterPro" id="IPR015865">
    <property type="entry name" value="Riboflavin_kinase_bac/euk"/>
</dbReference>
<dbReference type="GO" id="GO:0008531">
    <property type="term" value="F:riboflavin kinase activity"/>
    <property type="evidence" value="ECO:0007669"/>
    <property type="project" value="UniProtKB-UniRule"/>
</dbReference>
<evidence type="ECO:0000256" key="12">
    <source>
        <dbReference type="ARBA" id="ARBA00023268"/>
    </source>
</evidence>
<evidence type="ECO:0000256" key="3">
    <source>
        <dbReference type="ARBA" id="ARBA00005201"/>
    </source>
</evidence>
<protein>
    <recommendedName>
        <fullName evidence="15">Riboflavin biosynthesis protein</fullName>
    </recommendedName>
    <domain>
        <recommendedName>
            <fullName evidence="15">Riboflavin kinase</fullName>
            <ecNumber evidence="15">2.7.1.26</ecNumber>
        </recommendedName>
        <alternativeName>
            <fullName evidence="15">Flavokinase</fullName>
        </alternativeName>
    </domain>
    <domain>
        <recommendedName>
            <fullName evidence="15">FMN adenylyltransferase</fullName>
            <ecNumber evidence="15">2.7.7.2</ecNumber>
        </recommendedName>
        <alternativeName>
            <fullName evidence="15">FAD pyrophosphorylase</fullName>
        </alternativeName>
        <alternativeName>
            <fullName evidence="15">FAD synthase</fullName>
        </alternativeName>
    </domain>
</protein>
<reference evidence="18" key="1">
    <citation type="journal article" date="2018" name="Front. Microbiol.">
        <title>Genome-Based Analysis Reveals the Taxonomy and Diversity of the Family Idiomarinaceae.</title>
        <authorList>
            <person name="Liu Y."/>
            <person name="Lai Q."/>
            <person name="Shao Z."/>
        </authorList>
    </citation>
    <scope>NUCLEOTIDE SEQUENCE [LARGE SCALE GENOMIC DNA]</scope>
    <source>
        <strain evidence="18">KYW314</strain>
    </source>
</reference>
<dbReference type="PIRSF" id="PIRSF004491">
    <property type="entry name" value="FAD_Synth"/>
    <property type="match status" value="1"/>
</dbReference>
<dbReference type="PANTHER" id="PTHR22749:SF6">
    <property type="entry name" value="RIBOFLAVIN KINASE"/>
    <property type="match status" value="1"/>
</dbReference>
<name>A0A7Z6ZV11_9GAMM</name>
<evidence type="ECO:0000256" key="5">
    <source>
        <dbReference type="ARBA" id="ARBA00022643"/>
    </source>
</evidence>
<dbReference type="EMBL" id="PIPR01000001">
    <property type="protein sequence ID" value="RUO41565.1"/>
    <property type="molecule type" value="Genomic_DNA"/>
</dbReference>
<dbReference type="UniPathway" id="UPA00277">
    <property type="reaction ID" value="UER00407"/>
</dbReference>
<organism evidence="17 18">
    <name type="scientific">Pseudidiomarina aestuarii</name>
    <dbReference type="NCBI Taxonomy" id="624146"/>
    <lineage>
        <taxon>Bacteria</taxon>
        <taxon>Pseudomonadati</taxon>
        <taxon>Pseudomonadota</taxon>
        <taxon>Gammaproteobacteria</taxon>
        <taxon>Alteromonadales</taxon>
        <taxon>Idiomarinaceae</taxon>
        <taxon>Pseudidiomarina</taxon>
    </lineage>
</organism>
<evidence type="ECO:0000256" key="8">
    <source>
        <dbReference type="ARBA" id="ARBA00022741"/>
    </source>
</evidence>
<feature type="domain" description="Riboflavin kinase" evidence="16">
    <location>
        <begin position="183"/>
        <end position="306"/>
    </location>
</feature>
<dbReference type="Pfam" id="PF01687">
    <property type="entry name" value="Flavokinase"/>
    <property type="match status" value="1"/>
</dbReference>
<sequence length="309" mass="34785">MQLIRGIHNISRDQRGCVLTIGNFDGVHLGHQAVLAQVKQQALQRGVPSTVMTFEPQPQELFQPERAPARLTNFREKHLALRAQQVDRHIVIEFNRQFASQPACEFIENVLVDLLGVKFLVVGDDFRFGRGREGDFKLLQQAGIEFDFEVVDTHSYRQQQHRVSSTAIREFLKAGDFSAAAAMLGRPYTLSGRVAHGEKKGRTIGFPTANLQLKRLHSPLQGVYAVQVKMGSRTLPGVANIGRRPTVSGERVQLEVHLFDFAESIYGQHIEVTPLHFIRAEHKFSDFNALREQITKDATAAQIFFANGY</sequence>
<dbReference type="GO" id="GO:0006747">
    <property type="term" value="P:FAD biosynthetic process"/>
    <property type="evidence" value="ECO:0007669"/>
    <property type="project" value="UniProtKB-UniRule"/>
</dbReference>
<dbReference type="RefSeq" id="WP_169930298.1">
    <property type="nucleotide sequence ID" value="NZ_PIPR01000001.1"/>
</dbReference>
<comment type="catalytic activity">
    <reaction evidence="14 15">
        <text>FMN + ATP + H(+) = FAD + diphosphate</text>
        <dbReference type="Rhea" id="RHEA:17237"/>
        <dbReference type="ChEBI" id="CHEBI:15378"/>
        <dbReference type="ChEBI" id="CHEBI:30616"/>
        <dbReference type="ChEBI" id="CHEBI:33019"/>
        <dbReference type="ChEBI" id="CHEBI:57692"/>
        <dbReference type="ChEBI" id="CHEBI:58210"/>
        <dbReference type="EC" id="2.7.7.2"/>
    </reaction>
</comment>
<dbReference type="Gene3D" id="3.40.50.620">
    <property type="entry name" value="HUPs"/>
    <property type="match status" value="1"/>
</dbReference>
<dbReference type="FunFam" id="3.40.50.620:FF:000021">
    <property type="entry name" value="Riboflavin biosynthesis protein"/>
    <property type="match status" value="1"/>
</dbReference>
<dbReference type="GO" id="GO:0009398">
    <property type="term" value="P:FMN biosynthetic process"/>
    <property type="evidence" value="ECO:0007669"/>
    <property type="project" value="UniProtKB-UniRule"/>
</dbReference>
<dbReference type="GO" id="GO:0009231">
    <property type="term" value="P:riboflavin biosynthetic process"/>
    <property type="evidence" value="ECO:0007669"/>
    <property type="project" value="InterPro"/>
</dbReference>
<keyword evidence="6 15" id="KW-0808">Transferase</keyword>
<evidence type="ECO:0000256" key="1">
    <source>
        <dbReference type="ARBA" id="ARBA00002121"/>
    </source>
</evidence>
<evidence type="ECO:0000256" key="7">
    <source>
        <dbReference type="ARBA" id="ARBA00022695"/>
    </source>
</evidence>
<dbReference type="AlphaFoldDB" id="A0A7Z6ZV11"/>
<dbReference type="NCBIfam" id="NF004160">
    <property type="entry name" value="PRK05627.1-3"/>
    <property type="match status" value="1"/>
</dbReference>
<dbReference type="UniPathway" id="UPA00276">
    <property type="reaction ID" value="UER00406"/>
</dbReference>
<dbReference type="GO" id="GO:0005524">
    <property type="term" value="F:ATP binding"/>
    <property type="evidence" value="ECO:0007669"/>
    <property type="project" value="UniProtKB-UniRule"/>
</dbReference>
<comment type="pathway">
    <text evidence="3 15">Cofactor biosynthesis; FMN biosynthesis; FMN from riboflavin (ATP route): step 1/1.</text>
</comment>
<evidence type="ECO:0000256" key="13">
    <source>
        <dbReference type="ARBA" id="ARBA00047880"/>
    </source>
</evidence>
<keyword evidence="9 15" id="KW-0418">Kinase</keyword>
<dbReference type="EC" id="2.7.7.2" evidence="15"/>
<dbReference type="PANTHER" id="PTHR22749">
    <property type="entry name" value="RIBOFLAVIN KINASE/FMN ADENYLYLTRANSFERASE"/>
    <property type="match status" value="1"/>
</dbReference>
<dbReference type="GO" id="GO:0003919">
    <property type="term" value="F:FMN adenylyltransferase activity"/>
    <property type="evidence" value="ECO:0007669"/>
    <property type="project" value="UniProtKB-UniRule"/>
</dbReference>
<keyword evidence="10 15" id="KW-0274">FAD</keyword>
<keyword evidence="4 15" id="KW-0285">Flavoprotein</keyword>
<proteinExistence type="inferred from homology"/>
<evidence type="ECO:0000256" key="6">
    <source>
        <dbReference type="ARBA" id="ARBA00022679"/>
    </source>
</evidence>
<keyword evidence="7 15" id="KW-0548">Nucleotidyltransferase</keyword>
<keyword evidence="8 15" id="KW-0547">Nucleotide-binding</keyword>
<dbReference type="Proteomes" id="UP000287766">
    <property type="component" value="Unassembled WGS sequence"/>
</dbReference>
<dbReference type="NCBIfam" id="NF004162">
    <property type="entry name" value="PRK05627.1-5"/>
    <property type="match status" value="1"/>
</dbReference>
<keyword evidence="11 15" id="KW-0067">ATP-binding</keyword>
<evidence type="ECO:0000313" key="17">
    <source>
        <dbReference type="EMBL" id="RUO41565.1"/>
    </source>
</evidence>
<dbReference type="NCBIfam" id="NF004159">
    <property type="entry name" value="PRK05627.1-2"/>
    <property type="match status" value="1"/>
</dbReference>
<keyword evidence="5 15" id="KW-0288">FMN</keyword>
<dbReference type="InterPro" id="IPR023468">
    <property type="entry name" value="Riboflavin_kinase"/>
</dbReference>
<evidence type="ECO:0000256" key="11">
    <source>
        <dbReference type="ARBA" id="ARBA00022840"/>
    </source>
</evidence>
<dbReference type="InterPro" id="IPR014729">
    <property type="entry name" value="Rossmann-like_a/b/a_fold"/>
</dbReference>
<dbReference type="NCBIfam" id="TIGR00083">
    <property type="entry name" value="ribF"/>
    <property type="match status" value="1"/>
</dbReference>
<evidence type="ECO:0000256" key="14">
    <source>
        <dbReference type="ARBA" id="ARBA00049494"/>
    </source>
</evidence>
<dbReference type="Gene3D" id="2.40.30.30">
    <property type="entry name" value="Riboflavin kinase-like"/>
    <property type="match status" value="1"/>
</dbReference>
<dbReference type="SUPFAM" id="SSF52374">
    <property type="entry name" value="Nucleotidylyl transferase"/>
    <property type="match status" value="1"/>
</dbReference>
<evidence type="ECO:0000256" key="2">
    <source>
        <dbReference type="ARBA" id="ARBA00004726"/>
    </source>
</evidence>
<dbReference type="SUPFAM" id="SSF82114">
    <property type="entry name" value="Riboflavin kinase-like"/>
    <property type="match status" value="1"/>
</dbReference>
<accession>A0A7Z6ZV11</accession>
<evidence type="ECO:0000256" key="15">
    <source>
        <dbReference type="PIRNR" id="PIRNR004491"/>
    </source>
</evidence>
<dbReference type="CDD" id="cd02064">
    <property type="entry name" value="FAD_synthetase_N"/>
    <property type="match status" value="1"/>
</dbReference>
<dbReference type="Pfam" id="PF06574">
    <property type="entry name" value="FAD_syn"/>
    <property type="match status" value="1"/>
</dbReference>
<gene>
    <name evidence="17" type="ORF">CWE22_05225</name>
</gene>
<comment type="pathway">
    <text evidence="2 15">Cofactor biosynthesis; FAD biosynthesis; FAD from FMN: step 1/1.</text>
</comment>
<keyword evidence="18" id="KW-1185">Reference proteome</keyword>
<keyword evidence="12" id="KW-0511">Multifunctional enzyme</keyword>
<dbReference type="SMART" id="SM00904">
    <property type="entry name" value="Flavokinase"/>
    <property type="match status" value="1"/>
</dbReference>
<comment type="similarity">
    <text evidence="15">Belongs to the ribF family.</text>
</comment>
<comment type="catalytic activity">
    <reaction evidence="13 15">
        <text>riboflavin + ATP = FMN + ADP + H(+)</text>
        <dbReference type="Rhea" id="RHEA:14357"/>
        <dbReference type="ChEBI" id="CHEBI:15378"/>
        <dbReference type="ChEBI" id="CHEBI:30616"/>
        <dbReference type="ChEBI" id="CHEBI:57986"/>
        <dbReference type="ChEBI" id="CHEBI:58210"/>
        <dbReference type="ChEBI" id="CHEBI:456216"/>
        <dbReference type="EC" id="2.7.1.26"/>
    </reaction>
</comment>
<dbReference type="NCBIfam" id="NF004163">
    <property type="entry name" value="PRK05627.1-6"/>
    <property type="match status" value="1"/>
</dbReference>
<evidence type="ECO:0000259" key="16">
    <source>
        <dbReference type="SMART" id="SM00904"/>
    </source>
</evidence>
<evidence type="ECO:0000313" key="18">
    <source>
        <dbReference type="Proteomes" id="UP000287766"/>
    </source>
</evidence>
<comment type="function">
    <text evidence="1">Catalyzes the phosphorylation of riboflavin to FMN followed by the adenylation of FMN to FAD.</text>
</comment>
<dbReference type="InterPro" id="IPR023465">
    <property type="entry name" value="Riboflavin_kinase_dom_sf"/>
</dbReference>
<dbReference type="InterPro" id="IPR002606">
    <property type="entry name" value="Riboflavin_kinase_bac"/>
</dbReference>
<comment type="caution">
    <text evidence="17">The sequence shown here is derived from an EMBL/GenBank/DDBJ whole genome shotgun (WGS) entry which is preliminary data.</text>
</comment>
<dbReference type="EC" id="2.7.1.26" evidence="15"/>
<evidence type="ECO:0000256" key="9">
    <source>
        <dbReference type="ARBA" id="ARBA00022777"/>
    </source>
</evidence>
<dbReference type="InterPro" id="IPR015864">
    <property type="entry name" value="FAD_synthase"/>
</dbReference>